<evidence type="ECO:0000313" key="3">
    <source>
        <dbReference type="Proteomes" id="UP000293852"/>
    </source>
</evidence>
<evidence type="ECO:0008006" key="4">
    <source>
        <dbReference type="Google" id="ProtNLM"/>
    </source>
</evidence>
<dbReference type="Gene3D" id="3.40.50.2300">
    <property type="match status" value="1"/>
</dbReference>
<evidence type="ECO:0000313" key="2">
    <source>
        <dbReference type="EMBL" id="RZS61159.1"/>
    </source>
</evidence>
<evidence type="ECO:0000256" key="1">
    <source>
        <dbReference type="SAM" id="SignalP"/>
    </source>
</evidence>
<comment type="caution">
    <text evidence="2">The sequence shown here is derived from an EMBL/GenBank/DDBJ whole genome shotgun (WGS) entry which is preliminary data.</text>
</comment>
<feature type="chain" id="PRO_5038471198" description="BMP family ABC transporter substrate-binding protein" evidence="1">
    <location>
        <begin position="21"/>
        <end position="227"/>
    </location>
</feature>
<dbReference type="PROSITE" id="PS51257">
    <property type="entry name" value="PROKAR_LIPOPROTEIN"/>
    <property type="match status" value="1"/>
</dbReference>
<gene>
    <name evidence="2" type="ORF">EV386_1447</name>
</gene>
<dbReference type="Proteomes" id="UP000293852">
    <property type="component" value="Unassembled WGS sequence"/>
</dbReference>
<sequence>MRRRARATAVVATAVTAVLALTGCDGTTPTGAPSPSASSTGAPLTGFAAAFLGATTTPAPEATVTPTPGTWDDVTPPAGYTMALITAGDDPASATLSDAVRGFAVEHGVALTVLPTADDDQVEAAVNRAVGAHPDLVVGAGDGVVDVFALLTAQHLDTQFLLVGSQLPEPTDNVTAVVWEGAGFRGSGLGSGHANPAAVTRAQSLEATRVGVTAVLYDLTGIVLDLR</sequence>
<name>A0A4Q7M570_9MICO</name>
<dbReference type="EMBL" id="SGWX01000001">
    <property type="protein sequence ID" value="RZS61159.1"/>
    <property type="molecule type" value="Genomic_DNA"/>
</dbReference>
<organism evidence="2 3">
    <name type="scientific">Xylanimonas ulmi</name>
    <dbReference type="NCBI Taxonomy" id="228973"/>
    <lineage>
        <taxon>Bacteria</taxon>
        <taxon>Bacillati</taxon>
        <taxon>Actinomycetota</taxon>
        <taxon>Actinomycetes</taxon>
        <taxon>Micrococcales</taxon>
        <taxon>Promicromonosporaceae</taxon>
        <taxon>Xylanimonas</taxon>
    </lineage>
</organism>
<reference evidence="2 3" key="1">
    <citation type="submission" date="2019-02" db="EMBL/GenBank/DDBJ databases">
        <title>Sequencing the genomes of 1000 actinobacteria strains.</title>
        <authorList>
            <person name="Klenk H.-P."/>
        </authorList>
    </citation>
    <scope>NUCLEOTIDE SEQUENCE [LARGE SCALE GENOMIC DNA]</scope>
    <source>
        <strain evidence="2 3">DSM 16932</strain>
    </source>
</reference>
<dbReference type="AlphaFoldDB" id="A0A4Q7M570"/>
<keyword evidence="1" id="KW-0732">Signal</keyword>
<keyword evidence="3" id="KW-1185">Reference proteome</keyword>
<accession>A0A4Q7M570</accession>
<proteinExistence type="predicted"/>
<dbReference type="OrthoDB" id="4824377at2"/>
<feature type="signal peptide" evidence="1">
    <location>
        <begin position="1"/>
        <end position="20"/>
    </location>
</feature>
<dbReference type="RefSeq" id="WP_130413637.1">
    <property type="nucleotide sequence ID" value="NZ_SGWX01000001.1"/>
</dbReference>
<protein>
    <recommendedName>
        <fullName evidence="4">BMP family ABC transporter substrate-binding protein</fullName>
    </recommendedName>
</protein>